<sequence>MGGELTTRRLLAMIAAGLVLLVGVLALWQPVHLSEFDNYGLQISCGSGFFSDMSHPEIADGGPGPLTERCESALLVRRAWAIPTAVLGAAVLLTLALRGTRVVSPQSRQ</sequence>
<dbReference type="EMBL" id="OY726397">
    <property type="protein sequence ID" value="CAJ1509199.1"/>
    <property type="molecule type" value="Genomic_DNA"/>
</dbReference>
<keyword evidence="3" id="KW-1185">Reference proteome</keyword>
<evidence type="ECO:0000256" key="1">
    <source>
        <dbReference type="SAM" id="Phobius"/>
    </source>
</evidence>
<evidence type="ECO:0000313" key="2">
    <source>
        <dbReference type="EMBL" id="CAJ1509199.1"/>
    </source>
</evidence>
<keyword evidence="1" id="KW-0472">Membrane</keyword>
<accession>A0ABN9NSW7</accession>
<name>A0ABN9NSW7_9MYCO</name>
<proteinExistence type="predicted"/>
<keyword evidence="1" id="KW-1133">Transmembrane helix</keyword>
<feature type="transmembrane region" description="Helical" evidence="1">
    <location>
        <begin position="79"/>
        <end position="97"/>
    </location>
</feature>
<reference evidence="2 3" key="1">
    <citation type="submission" date="2023-08" db="EMBL/GenBank/DDBJ databases">
        <authorList>
            <person name="Folkvardsen B D."/>
            <person name="Norman A."/>
        </authorList>
    </citation>
    <scope>NUCLEOTIDE SEQUENCE [LARGE SCALE GENOMIC DNA]</scope>
    <source>
        <strain evidence="2 3">Mu0053</strain>
    </source>
</reference>
<protein>
    <recommendedName>
        <fullName evidence="4">Transmembrane protein</fullName>
    </recommendedName>
</protein>
<gene>
    <name evidence="2" type="ORF">MU0053_004104</name>
</gene>
<keyword evidence="1" id="KW-0812">Transmembrane</keyword>
<evidence type="ECO:0000313" key="3">
    <source>
        <dbReference type="Proteomes" id="UP001190465"/>
    </source>
</evidence>
<dbReference type="Proteomes" id="UP001190465">
    <property type="component" value="Chromosome"/>
</dbReference>
<evidence type="ECO:0008006" key="4">
    <source>
        <dbReference type="Google" id="ProtNLM"/>
    </source>
</evidence>
<organism evidence="2 3">
    <name type="scientific">[Mycobacterium] burgundiense</name>
    <dbReference type="NCBI Taxonomy" id="3064286"/>
    <lineage>
        <taxon>Bacteria</taxon>
        <taxon>Bacillati</taxon>
        <taxon>Actinomycetota</taxon>
        <taxon>Actinomycetes</taxon>
        <taxon>Mycobacteriales</taxon>
        <taxon>Mycobacteriaceae</taxon>
        <taxon>Mycolicibacterium</taxon>
    </lineage>
</organism>
<dbReference type="RefSeq" id="WP_308479424.1">
    <property type="nucleotide sequence ID" value="NZ_OY726397.1"/>
</dbReference>